<comment type="function">
    <text evidence="10">Ubiquitin ligase protein which is a component of the N-end rule pathway. Recognizes and binds to proteins bearing specific N-terminal residues that are destabilizing according to the N-end rule, leading to their ubiquitination and subsequent degradation.</text>
</comment>
<dbReference type="OrthoDB" id="26387at2759"/>
<dbReference type="GeneID" id="136822023"/>
<evidence type="ECO:0000256" key="10">
    <source>
        <dbReference type="RuleBase" id="RU366018"/>
    </source>
</evidence>
<protein>
    <recommendedName>
        <fullName evidence="10">E3 ubiquitin-protein ligase</fullName>
        <ecNumber evidence="10">2.3.2.27</ecNumber>
    </recommendedName>
</protein>
<dbReference type="Proteomes" id="UP000594262">
    <property type="component" value="Unplaced"/>
</dbReference>
<proteinExistence type="inferred from homology"/>
<dbReference type="GO" id="GO:0008270">
    <property type="term" value="F:zinc ion binding"/>
    <property type="evidence" value="ECO:0007669"/>
    <property type="project" value="UniProtKB-UniRule"/>
</dbReference>
<evidence type="ECO:0000256" key="1">
    <source>
        <dbReference type="ARBA" id="ARBA00000900"/>
    </source>
</evidence>
<keyword evidence="6 10" id="KW-0833">Ubl conjugation pathway</keyword>
<sequence>MEMKKAKLDLYPSESEMSPRSFKNHAAYWAQLFNGDPKINKHFECPSQIQIRDTKLEKEIFEYLSNVVPSLLTENDVGGVLRYVTNTEKFEKLIAQELEYFLCNSYNTKETLEEFSNPTKFCGKVFELGDPTYTCKDCAADPTCVFCHDCFFNSEHQHHKYRLHASSGTGGYCDCGDDEAWSTNPACNKHKEGLDVDEAADPTEKLPEDLKRRSIFLIHFLIQYCVDLICWEETDELPHPLVASESGKENFIVMLFNDESHTYDEVIETLTKTVPGCGNNQALHFATIVDKMGRSAIVKGKKEICTEKVALCRELTSRNNKDPLKCEALIRDLVAHQCVAQSLMNWLLNTVNMSDGLRRILTVLSTKHLYGRQSSILEQVISVDVQLWKAARHDTHQLFMNGILMDMYGRQQFAITFCKNYSQIMSEFIKDDHEHSISVASLSVQIYTVPTIAHMLLEEQGVLQKCFSAFWNELKPAMNSDHGWLDFQPSQVIKVKRADFILRDIGYLLRNKPKWSDKIKTEFLLAFDKIVQLLKAMQGMDSCERYTKSHVTYEPNWESGFNLQVYLVPIIEMLLHWTCTNFEVYKVVMFKCVTELMKIYPKLDFKVVNNSLICDYDVSKKLVSVHSPLSRFIAGLIPAAVKFSDINNLKELLQIYDGLPEKDRLKTQVTLIEAPLRTLVLMGQEYAQMWKRNGYAIHHQIFYYHNVKFGTEMFDRDVLLVQIMGSLMSPNHFLDVILQKYKLHDFFSSSMTGEKVEGETIDKTRILAHECFHLLYFILVERYVVNLSEISARDILRREVCHRLALGPATRSSLVKNLPFKDHEDDSSVDERLDDVLRDVSEYKSPGLDGKGTYQLRDDLMKTTSQYFLHYTRNERAKFVEQKKKHAKLFPNMKEYELTDLPEWNPLFQNILRVFECDRMDYILRCVLKNPDHFGSEETVELALFIVGTGLIEAKRHPSKLPNFLPMLSKPIEEGKNIKNLLEEMLKSGKHSDSGIFKWVIELLRQAHPDEDNLTMELDQDNNKEAEETERLLRKKRAQEQRAKMMAKMNNMQKAFMQSHQGFFSEGMDVGDETDGASIISPSTFPVVLGSKCTVTDSSIGSDPVQCILCQEEQSIDNDEKMFLMTCFQQKSSVFNKSGTKPNSRDVSQITAELNGVTMTHVSSCGHILHSECWNKFYTTIKERYRSLARTRSIDVLQSEYLCPLCNSLCNTVLPILPRLEEEKSEDSLELSLSEFLSYVDKFSSELSTLPKKKVEKEDRKTKSRSFISMGVRMLQSYIRVAELEQNENVMDMFPKKLMQLDAFDENSGQAIPLSWMVFSFTLQTLECIHREGGTNMFEEILERDWMFFYAFVQYLSSTAMATVYEPIQEYGTEVFNFFCDENSDFTLNSVDVFGLMVSLRCLLSTCGHIFQEKQPNFMKIKQNQMNDVIFKVCFVAQYVKALLQTPGLHEDDQMQEGENESGQDDENVEYLVKAWKYVQSMIGPDNQVVNGHVLKERVTSSLLPFLRCSAIFFHLLVGVSMPEDLKLKTMTDSLEMSSLLRYMNLPTNLSEALSFDKLFNDPTIKLMVDRWCSDIRREQLKLVRPIKDCYLSSRRLVDLPEQYSTLIKRASGFKCPTVGDTSRSPALCLICGEMICSQCYCCVNEKGMPNQSFGASAVHIQQCGQGVGAFLKIRDCEIYLLYNQRKGVFIAAPYLDSYGEPDRGFHRGNPLFLDKGRYERIQNYWLKHKIPTTIVQAMEKNRNLLAFDWNMI</sequence>
<dbReference type="EnsemblMetazoa" id="CLYHEMT017699.1">
    <property type="protein sequence ID" value="CLYHEMP017699.1"/>
    <property type="gene ID" value="CLYHEMG017699"/>
</dbReference>
<dbReference type="SUPFAM" id="SSF54736">
    <property type="entry name" value="ClpS-like"/>
    <property type="match status" value="1"/>
</dbReference>
<dbReference type="InterPro" id="IPR003126">
    <property type="entry name" value="Znf_UBR"/>
</dbReference>
<keyword evidence="5 10" id="KW-0863">Zinc-finger</keyword>
<evidence type="ECO:0000256" key="4">
    <source>
        <dbReference type="ARBA" id="ARBA00022723"/>
    </source>
</evidence>
<dbReference type="GO" id="GO:0005737">
    <property type="term" value="C:cytoplasm"/>
    <property type="evidence" value="ECO:0007669"/>
    <property type="project" value="TreeGrafter"/>
</dbReference>
<dbReference type="SUPFAM" id="SSF46785">
    <property type="entry name" value="Winged helix' DNA-binding domain"/>
    <property type="match status" value="1"/>
</dbReference>
<evidence type="ECO:0000256" key="5">
    <source>
        <dbReference type="ARBA" id="ARBA00022771"/>
    </source>
</evidence>
<dbReference type="PANTHER" id="PTHR21497:SF24">
    <property type="entry name" value="E3 UBIQUITIN-PROTEIN LIGASE UBR1"/>
    <property type="match status" value="1"/>
</dbReference>
<evidence type="ECO:0000256" key="9">
    <source>
        <dbReference type="PROSITE-ProRule" id="PRU00508"/>
    </source>
</evidence>
<name>A0A7M6DNB1_9CNID</name>
<dbReference type="GO" id="GO:0061630">
    <property type="term" value="F:ubiquitin protein ligase activity"/>
    <property type="evidence" value="ECO:0007669"/>
    <property type="project" value="UniProtKB-UniRule"/>
</dbReference>
<evidence type="ECO:0000256" key="8">
    <source>
        <dbReference type="ARBA" id="ARBA00046341"/>
    </source>
</evidence>
<evidence type="ECO:0000256" key="2">
    <source>
        <dbReference type="ARBA" id="ARBA00004906"/>
    </source>
</evidence>
<dbReference type="FunFam" id="2.10.110.30:FF:000001">
    <property type="entry name" value="E3 ubiquitin-protein ligase UBR2 isoform 1"/>
    <property type="match status" value="1"/>
</dbReference>
<dbReference type="UniPathway" id="UPA00143"/>
<reference evidence="13" key="1">
    <citation type="submission" date="2021-01" db="UniProtKB">
        <authorList>
            <consortium name="EnsemblMetazoa"/>
        </authorList>
    </citation>
    <scope>IDENTIFICATION</scope>
</reference>
<evidence type="ECO:0000256" key="11">
    <source>
        <dbReference type="SAM" id="Coils"/>
    </source>
</evidence>
<evidence type="ECO:0000259" key="12">
    <source>
        <dbReference type="PROSITE" id="PS51157"/>
    </source>
</evidence>
<accession>A0A7M6DNB1</accession>
<dbReference type="InterPro" id="IPR036390">
    <property type="entry name" value="WH_DNA-bd_sf"/>
</dbReference>
<dbReference type="Gene3D" id="3.30.1390.10">
    <property type="match status" value="1"/>
</dbReference>
<dbReference type="Pfam" id="PF18995">
    <property type="entry name" value="PRT6_C"/>
    <property type="match status" value="1"/>
</dbReference>
<evidence type="ECO:0000256" key="7">
    <source>
        <dbReference type="ARBA" id="ARBA00022833"/>
    </source>
</evidence>
<dbReference type="Pfam" id="PF22960">
    <property type="entry name" value="WHD_UBR1"/>
    <property type="match status" value="1"/>
</dbReference>
<feature type="coiled-coil region" evidence="11">
    <location>
        <begin position="1022"/>
        <end position="1055"/>
    </location>
</feature>
<evidence type="ECO:0000313" key="14">
    <source>
        <dbReference type="Proteomes" id="UP000594262"/>
    </source>
</evidence>
<comment type="catalytic activity">
    <reaction evidence="1 10">
        <text>S-ubiquitinyl-[E2 ubiquitin-conjugating enzyme]-L-cysteine + [acceptor protein]-L-lysine = [E2 ubiquitin-conjugating enzyme]-L-cysteine + N(6)-ubiquitinyl-[acceptor protein]-L-lysine.</text>
        <dbReference type="EC" id="2.3.2.27"/>
    </reaction>
</comment>
<feature type="domain" description="UBR-type" evidence="12">
    <location>
        <begin position="120"/>
        <end position="192"/>
    </location>
</feature>
<dbReference type="GO" id="GO:0000151">
    <property type="term" value="C:ubiquitin ligase complex"/>
    <property type="evidence" value="ECO:0007669"/>
    <property type="project" value="TreeGrafter"/>
</dbReference>
<dbReference type="InterPro" id="IPR055194">
    <property type="entry name" value="UBR1-like_WH"/>
</dbReference>
<dbReference type="PANTHER" id="PTHR21497">
    <property type="entry name" value="UBIQUITIN LIGASE E3 ALPHA-RELATED"/>
    <property type="match status" value="1"/>
</dbReference>
<dbReference type="EC" id="2.3.2.27" evidence="10"/>
<dbReference type="RefSeq" id="XP_066934344.1">
    <property type="nucleotide sequence ID" value="XM_067078243.1"/>
</dbReference>
<dbReference type="InterPro" id="IPR003769">
    <property type="entry name" value="ClpS_core"/>
</dbReference>
<keyword evidence="11" id="KW-0175">Coiled coil</keyword>
<dbReference type="InterPro" id="IPR039164">
    <property type="entry name" value="UBR1-like"/>
</dbReference>
<dbReference type="InterPro" id="IPR044046">
    <property type="entry name" value="E3_ligase_UBR-like_C"/>
</dbReference>
<dbReference type="CDD" id="cd19672">
    <property type="entry name" value="UBR-box_UBR1_like"/>
    <property type="match status" value="1"/>
</dbReference>
<dbReference type="GO" id="GO:0016567">
    <property type="term" value="P:protein ubiquitination"/>
    <property type="evidence" value="ECO:0007669"/>
    <property type="project" value="UniProtKB-UniRule"/>
</dbReference>
<evidence type="ECO:0000256" key="6">
    <source>
        <dbReference type="ARBA" id="ARBA00022786"/>
    </source>
</evidence>
<keyword evidence="14" id="KW-1185">Reference proteome</keyword>
<dbReference type="Gene3D" id="1.10.10.2670">
    <property type="entry name" value="E3 ubiquitin-protein ligase"/>
    <property type="match status" value="1"/>
</dbReference>
<dbReference type="InterPro" id="IPR014719">
    <property type="entry name" value="Ribosomal_bL12_C/ClpS-like"/>
</dbReference>
<dbReference type="PROSITE" id="PS51157">
    <property type="entry name" value="ZF_UBR"/>
    <property type="match status" value="1"/>
</dbReference>
<evidence type="ECO:0000313" key="13">
    <source>
        <dbReference type="EnsemblMetazoa" id="CLYHEMP017699.1"/>
    </source>
</evidence>
<keyword evidence="4 10" id="KW-0479">Metal-binding</keyword>
<dbReference type="Pfam" id="PF02207">
    <property type="entry name" value="zf-UBR"/>
    <property type="match status" value="1"/>
</dbReference>
<organism evidence="13 14">
    <name type="scientific">Clytia hemisphaerica</name>
    <dbReference type="NCBI Taxonomy" id="252671"/>
    <lineage>
        <taxon>Eukaryota</taxon>
        <taxon>Metazoa</taxon>
        <taxon>Cnidaria</taxon>
        <taxon>Hydrozoa</taxon>
        <taxon>Hydroidolina</taxon>
        <taxon>Leptothecata</taxon>
        <taxon>Obeliida</taxon>
        <taxon>Clytiidae</taxon>
        <taxon>Clytia</taxon>
    </lineage>
</organism>
<evidence type="ECO:0000256" key="3">
    <source>
        <dbReference type="ARBA" id="ARBA00022679"/>
    </source>
</evidence>
<keyword evidence="3 10" id="KW-0808">Transferase</keyword>
<dbReference type="InterPro" id="IPR042065">
    <property type="entry name" value="E3_ELL-like"/>
</dbReference>
<keyword evidence="7 10" id="KW-0862">Zinc</keyword>
<dbReference type="SMART" id="SM00396">
    <property type="entry name" value="ZnF_UBR1"/>
    <property type="match status" value="1"/>
</dbReference>
<dbReference type="Pfam" id="PF02617">
    <property type="entry name" value="ClpS"/>
    <property type="match status" value="1"/>
</dbReference>
<comment type="pathway">
    <text evidence="2 10">Protein modification; protein ubiquitination.</text>
</comment>
<comment type="similarity">
    <text evidence="8 10">Belongs to the E3 ubiquitin-protein ligase UBR1-like family.</text>
</comment>
<feature type="zinc finger region" description="UBR-type" evidence="9">
    <location>
        <begin position="120"/>
        <end position="192"/>
    </location>
</feature>
<dbReference type="GO" id="GO:0071596">
    <property type="term" value="P:ubiquitin-dependent protein catabolic process via the N-end rule pathway"/>
    <property type="evidence" value="ECO:0007669"/>
    <property type="project" value="UniProtKB-UniRule"/>
</dbReference>
<dbReference type="Gene3D" id="2.10.110.30">
    <property type="match status" value="1"/>
</dbReference>